<sequence length="68" mass="8113">MLNLSEKEIINNAFKMALEHESYRQAKYAFLARSVRDKTLREMFATYAVSCRRHMAMIQTEMKNMNIH</sequence>
<name>A0A1B7LDV7_9FIRM</name>
<dbReference type="EMBL" id="LYVF01000165">
    <property type="protein sequence ID" value="OAT81282.1"/>
    <property type="molecule type" value="Genomic_DNA"/>
</dbReference>
<dbReference type="InterPro" id="IPR009078">
    <property type="entry name" value="Ferritin-like_SF"/>
</dbReference>
<evidence type="ECO:0008006" key="3">
    <source>
        <dbReference type="Google" id="ProtNLM"/>
    </source>
</evidence>
<dbReference type="STRING" id="1838280.A6M21_00350"/>
<dbReference type="OrthoDB" id="1809169at2"/>
<organism evidence="1 2">
    <name type="scientific">Desulfotomaculum copahuensis</name>
    <dbReference type="NCBI Taxonomy" id="1838280"/>
    <lineage>
        <taxon>Bacteria</taxon>
        <taxon>Bacillati</taxon>
        <taxon>Bacillota</taxon>
        <taxon>Clostridia</taxon>
        <taxon>Eubacteriales</taxon>
        <taxon>Desulfotomaculaceae</taxon>
        <taxon>Desulfotomaculum</taxon>
    </lineage>
</organism>
<dbReference type="RefSeq" id="WP_066668820.1">
    <property type="nucleotide sequence ID" value="NZ_LYVF01000165.1"/>
</dbReference>
<dbReference type="Proteomes" id="UP000078532">
    <property type="component" value="Unassembled WGS sequence"/>
</dbReference>
<dbReference type="AlphaFoldDB" id="A0A1B7LDV7"/>
<evidence type="ECO:0000313" key="1">
    <source>
        <dbReference type="EMBL" id="OAT81282.1"/>
    </source>
</evidence>
<accession>A0A1B7LDV7</accession>
<gene>
    <name evidence="1" type="ORF">A6M21_00350</name>
</gene>
<protein>
    <recommendedName>
        <fullName evidence="3">Rubrerythrin diiron-binding domain-containing protein</fullName>
    </recommendedName>
</protein>
<comment type="caution">
    <text evidence="1">The sequence shown here is derived from an EMBL/GenBank/DDBJ whole genome shotgun (WGS) entry which is preliminary data.</text>
</comment>
<dbReference type="SUPFAM" id="SSF47240">
    <property type="entry name" value="Ferritin-like"/>
    <property type="match status" value="1"/>
</dbReference>
<evidence type="ECO:0000313" key="2">
    <source>
        <dbReference type="Proteomes" id="UP000078532"/>
    </source>
</evidence>
<proteinExistence type="predicted"/>
<keyword evidence="2" id="KW-1185">Reference proteome</keyword>
<reference evidence="1 2" key="1">
    <citation type="submission" date="2016-04" db="EMBL/GenBank/DDBJ databases">
        <authorList>
            <person name="Evans L.H."/>
            <person name="Alamgir A."/>
            <person name="Owens N."/>
            <person name="Weber N.D."/>
            <person name="Virtaneva K."/>
            <person name="Barbian K."/>
            <person name="Babar A."/>
            <person name="Rosenke K."/>
        </authorList>
    </citation>
    <scope>NUCLEOTIDE SEQUENCE [LARGE SCALE GENOMIC DNA]</scope>
    <source>
        <strain evidence="1 2">LMa1</strain>
    </source>
</reference>